<organism evidence="1 2">
    <name type="scientific">Pedobacter cryoconitis</name>
    <dbReference type="NCBI Taxonomy" id="188932"/>
    <lineage>
        <taxon>Bacteria</taxon>
        <taxon>Pseudomonadati</taxon>
        <taxon>Bacteroidota</taxon>
        <taxon>Sphingobacteriia</taxon>
        <taxon>Sphingobacteriales</taxon>
        <taxon>Sphingobacteriaceae</taxon>
        <taxon>Pedobacter</taxon>
    </lineage>
</organism>
<dbReference type="InterPro" id="IPR021215">
    <property type="entry name" value="DUF2752"/>
</dbReference>
<dbReference type="RefSeq" id="WP_260171668.1">
    <property type="nucleotide sequence ID" value="NZ_JACHCE010000002.1"/>
</dbReference>
<dbReference type="EMBL" id="JACHCE010000002">
    <property type="protein sequence ID" value="MBB5635507.1"/>
    <property type="molecule type" value="Genomic_DNA"/>
</dbReference>
<accession>A0A7W8ZKF0</accession>
<reference evidence="1 2" key="1">
    <citation type="submission" date="2020-08" db="EMBL/GenBank/DDBJ databases">
        <title>Genomic Encyclopedia of Type Strains, Phase IV (KMG-V): Genome sequencing to study the core and pangenomes of soil and plant-associated prokaryotes.</title>
        <authorList>
            <person name="Whitman W."/>
        </authorList>
    </citation>
    <scope>NUCLEOTIDE SEQUENCE [LARGE SCALE GENOMIC DNA]</scope>
    <source>
        <strain evidence="1 2">S3M1</strain>
    </source>
</reference>
<dbReference type="Pfam" id="PF10825">
    <property type="entry name" value="DUF2752"/>
    <property type="match status" value="1"/>
</dbReference>
<dbReference type="AlphaFoldDB" id="A0A7W8ZKF0"/>
<name>A0A7W8ZKF0_9SPHI</name>
<evidence type="ECO:0008006" key="3">
    <source>
        <dbReference type="Google" id="ProtNLM"/>
    </source>
</evidence>
<evidence type="ECO:0000313" key="1">
    <source>
        <dbReference type="EMBL" id="MBB5635507.1"/>
    </source>
</evidence>
<dbReference type="Proteomes" id="UP000537204">
    <property type="component" value="Unassembled WGS sequence"/>
</dbReference>
<proteinExistence type="predicted"/>
<evidence type="ECO:0000313" key="2">
    <source>
        <dbReference type="Proteomes" id="UP000537204"/>
    </source>
</evidence>
<sequence>MTLKFKSVMLSRLGRIPWELIFWVMGLFLLAIAEPQGHGQVQHFTFCPLANLGLDWCPGCGLGRAVTQLFHGHLKESFHQHWLGLPAVVIIGLRIIKLGQDEWKKNRIN</sequence>
<protein>
    <recommendedName>
        <fullName evidence="3">DUF2752 domain-containing protein</fullName>
    </recommendedName>
</protein>
<comment type="caution">
    <text evidence="1">The sequence shown here is derived from an EMBL/GenBank/DDBJ whole genome shotgun (WGS) entry which is preliminary data.</text>
</comment>
<gene>
    <name evidence="1" type="ORF">HDE68_001395</name>
</gene>